<dbReference type="InterPro" id="IPR011493">
    <property type="entry name" value="GLUG"/>
</dbReference>
<proteinExistence type="predicted"/>
<dbReference type="Gene3D" id="2.160.20.10">
    <property type="entry name" value="Single-stranded right-handed beta-helix, Pectin lyase-like"/>
    <property type="match status" value="1"/>
</dbReference>
<dbReference type="SMART" id="SM00912">
    <property type="entry name" value="Haemagg_act"/>
    <property type="match status" value="1"/>
</dbReference>
<gene>
    <name evidence="3" type="ORF">GMD11_02210</name>
    <name evidence="4" type="ORF">GMD18_02205</name>
</gene>
<evidence type="ECO:0000313" key="4">
    <source>
        <dbReference type="EMBL" id="MTU03215.1"/>
    </source>
</evidence>
<evidence type="ECO:0000256" key="1">
    <source>
        <dbReference type="SAM" id="MobiDB-lite"/>
    </source>
</evidence>
<dbReference type="Pfam" id="PF07581">
    <property type="entry name" value="Glug"/>
    <property type="match status" value="2"/>
</dbReference>
<dbReference type="AlphaFoldDB" id="A0A7X2XE61"/>
<feature type="domain" description="Filamentous haemagglutinin FhaB/tRNA nuclease CdiA-like TPS" evidence="2">
    <location>
        <begin position="28"/>
        <end position="137"/>
    </location>
</feature>
<keyword evidence="5" id="KW-1185">Reference proteome</keyword>
<accession>A0A7X2XE61</accession>
<organism evidence="3 6">
    <name type="scientific">Phascolarctobacterium faecium</name>
    <dbReference type="NCBI Taxonomy" id="33025"/>
    <lineage>
        <taxon>Bacteria</taxon>
        <taxon>Bacillati</taxon>
        <taxon>Bacillota</taxon>
        <taxon>Negativicutes</taxon>
        <taxon>Acidaminococcales</taxon>
        <taxon>Acidaminococcaceae</taxon>
        <taxon>Phascolarctobacterium</taxon>
    </lineage>
</organism>
<comment type="caution">
    <text evidence="3">The sequence shown here is derived from an EMBL/GenBank/DDBJ whole genome shotgun (WGS) entry which is preliminary data.</text>
</comment>
<name>A0A7X2XE61_9FIRM</name>
<dbReference type="OrthoDB" id="1663855at2"/>
<dbReference type="EMBL" id="WNBM01000001">
    <property type="protein sequence ID" value="MTT75084.1"/>
    <property type="molecule type" value="Genomic_DNA"/>
</dbReference>
<dbReference type="Proteomes" id="UP000443070">
    <property type="component" value="Unassembled WGS sequence"/>
</dbReference>
<sequence>MKRGTKLLYKKIFAGLLGGGMLFMPNWSYALPSGGQVVTNNGTITAGGKVMDITGSGNVAIDWNSFNIAADEIVNFKNMQAVLNYVSGGSKSKIFGKLNGAGVNVFLVNPNGILFGKTAQVNVGQLTASTRSLEKAALNSFNGSLSPLDAGGAANVKADIINLGKLKAGKLVLEGNNLSIIGADSLEVTDKSKITLRAGENINIGYEVTDKTTIDVGDGKGNTHQVSDYGKGGGDKASDVLSTASVTDLKGSAKSINDAMLVHDVYELQAIDRNTGTINGSSYVVGNYMLTGDIDAGDTKNWNSGRGFDPIGRLNRTGNGVTGSFSGAFDGMGHSIQNLYIRQIGNQYDGYIGLFEGIGKGGSVGNVNMAGGHIEGTSNFGSIAGLNWGTIYNIVNSAELVCSSGGVGGIVGTNGGVIRNAVNNGTLKIDGRSGGITGYNGDTVWGNTGILLDVKNNGDITSESMGGIGGITGINSSGSSITGAENTGLVELKDGGGSEVGGISGDNDGLIENVKNSGNIKGHIYSTNVMGVSCVGGIVGENNAGGVVKNAENSGTVIGDNTVGGVAGSNEGVLEDTQNLAAGAVTADGMSVGGVTGYNTGSIKDSFNNASITGGTIYAGGVAGSNEGGSISGCYNSGSVTAQNLIGGITGRNNSGSVITGSYNTATVTGTAADSKGFSQVGGISGSNKGTVNGESYNTGDVEAGGYGVGGIIGYNYGESIVEHVYNKGNVTGGSQYVGGIAGSSQGELNNVFNTGAVASGVSGAKYIGGIAGYSVSVISNAYNTGNVGSVRAQYVGGIAGYSKTGTIENCWNSGEIAASHYLGGIAGYNNSDIRNCYNEGAIIGMGSSQYIAGIAGNSKSGTITNVYNLGEVTGYSQNYGVIIGTGDSVISNSYYKTDTGYKKYGDDSEYESIEAFNAAFLAGMTDSDKALWLTYGDRMTPLLKGLLKPLDINVGDIETEYTGSDYTGLVQALADKLAEQGIIIDVTKLLADGKTEIGEYDLKDLLFSTQAGYALNVTGKLVIKEKSPEPEPPADNYVPSSDSKYTGTLTNIKAEKMQQEEYRNLDKRRRNTIEQASVSVEGDGIKLE</sequence>
<dbReference type="NCBIfam" id="TIGR01901">
    <property type="entry name" value="adhes_NPXG"/>
    <property type="match status" value="1"/>
</dbReference>
<evidence type="ECO:0000259" key="2">
    <source>
        <dbReference type="SMART" id="SM00912"/>
    </source>
</evidence>
<evidence type="ECO:0000313" key="3">
    <source>
        <dbReference type="EMBL" id="MTT75084.1"/>
    </source>
</evidence>
<evidence type="ECO:0000313" key="6">
    <source>
        <dbReference type="Proteomes" id="UP000484547"/>
    </source>
</evidence>
<feature type="compositionally biased region" description="Polar residues" evidence="1">
    <location>
        <begin position="1039"/>
        <end position="1052"/>
    </location>
</feature>
<dbReference type="InterPro" id="IPR012334">
    <property type="entry name" value="Pectin_lyas_fold"/>
</dbReference>
<feature type="compositionally biased region" description="Basic and acidic residues" evidence="1">
    <location>
        <begin position="1054"/>
        <end position="1066"/>
    </location>
</feature>
<evidence type="ECO:0000313" key="5">
    <source>
        <dbReference type="Proteomes" id="UP000443070"/>
    </source>
</evidence>
<protein>
    <submittedName>
        <fullName evidence="3">Filamentous hemagglutinin N-terminal domain-containing protein</fullName>
    </submittedName>
</protein>
<dbReference type="InterPro" id="IPR008638">
    <property type="entry name" value="FhaB/CdiA-like_TPS"/>
</dbReference>
<dbReference type="Gene3D" id="2.160.20.110">
    <property type="match status" value="3"/>
</dbReference>
<dbReference type="EMBL" id="WNBW01000001">
    <property type="protein sequence ID" value="MTU03215.1"/>
    <property type="molecule type" value="Genomic_DNA"/>
</dbReference>
<feature type="region of interest" description="Disordered" evidence="1">
    <location>
        <begin position="1026"/>
        <end position="1089"/>
    </location>
</feature>
<dbReference type="InterPro" id="IPR011050">
    <property type="entry name" value="Pectin_lyase_fold/virulence"/>
</dbReference>
<dbReference type="SUPFAM" id="SSF51126">
    <property type="entry name" value="Pectin lyase-like"/>
    <property type="match status" value="1"/>
</dbReference>
<dbReference type="Proteomes" id="UP000484547">
    <property type="component" value="Unassembled WGS sequence"/>
</dbReference>
<dbReference type="RefSeq" id="WP_155163570.1">
    <property type="nucleotide sequence ID" value="NZ_WNBG01000001.1"/>
</dbReference>
<reference evidence="5 6" key="1">
    <citation type="journal article" date="2019" name="Nat. Med.">
        <title>A library of human gut bacterial isolates paired with longitudinal multiomics data enables mechanistic microbiome research.</title>
        <authorList>
            <person name="Poyet M."/>
            <person name="Groussin M."/>
            <person name="Gibbons S.M."/>
            <person name="Avila-Pacheco J."/>
            <person name="Jiang X."/>
            <person name="Kearney S.M."/>
            <person name="Perrotta A.R."/>
            <person name="Berdy B."/>
            <person name="Zhao S."/>
            <person name="Lieberman T.D."/>
            <person name="Swanson P.K."/>
            <person name="Smith M."/>
            <person name="Roesemann S."/>
            <person name="Alexander J.E."/>
            <person name="Rich S.A."/>
            <person name="Livny J."/>
            <person name="Vlamakis H."/>
            <person name="Clish C."/>
            <person name="Bullock K."/>
            <person name="Deik A."/>
            <person name="Scott J."/>
            <person name="Pierce K.A."/>
            <person name="Xavier R.J."/>
            <person name="Alm E.J."/>
        </authorList>
    </citation>
    <scope>NUCLEOTIDE SEQUENCE [LARGE SCALE GENOMIC DNA]</scope>
    <source>
        <strain evidence="3 6">BIOML-A13</strain>
        <strain evidence="4 5">BIOML-A3</strain>
    </source>
</reference>
<dbReference type="Pfam" id="PF05860">
    <property type="entry name" value="TPS"/>
    <property type="match status" value="1"/>
</dbReference>